<keyword evidence="2" id="KW-0812">Transmembrane</keyword>
<accession>J7RE69</accession>
<keyword evidence="4" id="KW-1185">Reference proteome</keyword>
<dbReference type="KEGG" id="kng:KNAG_0A01640"/>
<dbReference type="OrthoDB" id="4035953at2759"/>
<reference evidence="3 4" key="1">
    <citation type="journal article" date="2011" name="Proc. Natl. Acad. Sci. U.S.A.">
        <title>Evolutionary erosion of yeast sex chromosomes by mating-type switching accidents.</title>
        <authorList>
            <person name="Gordon J.L."/>
            <person name="Armisen D."/>
            <person name="Proux-Wera E."/>
            <person name="Oheigeartaigh S.S."/>
            <person name="Byrne K.P."/>
            <person name="Wolfe K.H."/>
        </authorList>
    </citation>
    <scope>NUCLEOTIDE SEQUENCE [LARGE SCALE GENOMIC DNA]</scope>
    <source>
        <strain evidence="4">ATCC MYA-139 / BCRC 22969 / CBS 8797 / CCRC 22969 / KCTC 17520 / NBRC 10181 / NCYC 3082</strain>
    </source>
</reference>
<evidence type="ECO:0000313" key="4">
    <source>
        <dbReference type="Proteomes" id="UP000006310"/>
    </source>
</evidence>
<feature type="region of interest" description="Disordered" evidence="1">
    <location>
        <begin position="61"/>
        <end position="91"/>
    </location>
</feature>
<dbReference type="RefSeq" id="XP_022462099.1">
    <property type="nucleotide sequence ID" value="XM_022611007.1"/>
</dbReference>
<dbReference type="Proteomes" id="UP000006310">
    <property type="component" value="Chromosome 1"/>
</dbReference>
<keyword evidence="2" id="KW-0472">Membrane</keyword>
<gene>
    <name evidence="3" type="primary">KNAG0A01640</name>
    <name evidence="3" type="ordered locus">KNAG_0A01640</name>
</gene>
<feature type="region of interest" description="Disordered" evidence="1">
    <location>
        <begin position="220"/>
        <end position="239"/>
    </location>
</feature>
<dbReference type="GeneID" id="34523488"/>
<dbReference type="Pfam" id="PF08693">
    <property type="entry name" value="SKG6"/>
    <property type="match status" value="1"/>
</dbReference>
<evidence type="ECO:0000256" key="2">
    <source>
        <dbReference type="SAM" id="Phobius"/>
    </source>
</evidence>
<dbReference type="InterPro" id="IPR014805">
    <property type="entry name" value="SKG6/TOS2-like"/>
</dbReference>
<proteinExistence type="predicted"/>
<keyword evidence="2" id="KW-1133">Transmembrane helix</keyword>
<feature type="transmembrane region" description="Helical" evidence="2">
    <location>
        <begin position="12"/>
        <end position="35"/>
    </location>
</feature>
<dbReference type="AlphaFoldDB" id="J7RE69"/>
<protein>
    <submittedName>
        <fullName evidence="3">Uncharacterized protein</fullName>
    </submittedName>
</protein>
<organism evidence="3 4">
    <name type="scientific">Huiozyma naganishii (strain ATCC MYA-139 / BCRC 22969 / CBS 8797 / KCTC 17520 / NBRC 10181 / NCYC 3082 / Yp74L-3)</name>
    <name type="common">Yeast</name>
    <name type="synonym">Kazachstania naganishii</name>
    <dbReference type="NCBI Taxonomy" id="1071383"/>
    <lineage>
        <taxon>Eukaryota</taxon>
        <taxon>Fungi</taxon>
        <taxon>Dikarya</taxon>
        <taxon>Ascomycota</taxon>
        <taxon>Saccharomycotina</taxon>
        <taxon>Saccharomycetes</taxon>
        <taxon>Saccharomycetales</taxon>
        <taxon>Saccharomycetaceae</taxon>
        <taxon>Huiozyma</taxon>
    </lineage>
</organism>
<feature type="compositionally biased region" description="Acidic residues" evidence="1">
    <location>
        <begin position="114"/>
        <end position="125"/>
    </location>
</feature>
<feature type="region of interest" description="Disordered" evidence="1">
    <location>
        <begin position="111"/>
        <end position="146"/>
    </location>
</feature>
<reference evidence="4" key="2">
    <citation type="submission" date="2012-08" db="EMBL/GenBank/DDBJ databases">
        <title>Genome sequence of Kazachstania naganishii.</title>
        <authorList>
            <person name="Gordon J.L."/>
            <person name="Armisen D."/>
            <person name="Proux-Wera E."/>
            <person name="OhEigeartaigh S.S."/>
            <person name="Byrne K.P."/>
            <person name="Wolfe K.H."/>
        </authorList>
    </citation>
    <scope>NUCLEOTIDE SEQUENCE [LARGE SCALE GENOMIC DNA]</scope>
    <source>
        <strain evidence="4">ATCC MYA-139 / BCRC 22969 / CBS 8797 / CCRC 22969 / KCTC 17520 / NBRC 10181 / NCYC 3082</strain>
    </source>
</reference>
<evidence type="ECO:0000256" key="1">
    <source>
        <dbReference type="SAM" id="MobiDB-lite"/>
    </source>
</evidence>
<evidence type="ECO:0000313" key="3">
    <source>
        <dbReference type="EMBL" id="CCK67853.1"/>
    </source>
</evidence>
<dbReference type="HOGENOM" id="CLU_713833_0_0_1"/>
<dbReference type="EMBL" id="HE978314">
    <property type="protein sequence ID" value="CCK67853.1"/>
    <property type="molecule type" value="Genomic_DNA"/>
</dbReference>
<name>J7RE69_HUIN7</name>
<sequence>MLTSANELSLVVGCAVGVPVFIVLCVVSGMFWFSYKRSLCAEGRQCHMILDPISTISASELKKTRSDTTSISSSHDTTRVDSVADGGPEDEDVKRLRSIYDVYFESSKSTLFEDPADEDDDDDETPIPSPITMASTPPPIGNTKPERLQYGVPITAEALDVPQRAHTVRQPRPTLPRITVQDQISRAHPQTLENMQALPSASELNSSPSVMSFTAFKKDPWKYRQQQQQQQQQNRPMSPGMMPLYNQGMFVCPINDPTMFYTNTIKDQSPTNGAFTLASNEPLLPHHLRQSVVMINPHDLTRQRTYKPAGSFRKGRKYLPPTAQNLTVEHRAEMRVSGLLDDNDTVQPLSVGEILPMKSKPKQFANNDDDLLLRKQLGTSNNYQIFL</sequence>